<feature type="non-terminal residue" evidence="2">
    <location>
        <position position="107"/>
    </location>
</feature>
<feature type="chain" id="PRO_5042876363" description="Secreted protein" evidence="1">
    <location>
        <begin position="19"/>
        <end position="107"/>
    </location>
</feature>
<name>A0AAN5CY80_9BILA</name>
<dbReference type="AlphaFoldDB" id="A0AAN5CY80"/>
<evidence type="ECO:0000256" key="1">
    <source>
        <dbReference type="SAM" id="SignalP"/>
    </source>
</evidence>
<dbReference type="EMBL" id="BTRK01000005">
    <property type="protein sequence ID" value="GMR53286.1"/>
    <property type="molecule type" value="Genomic_DNA"/>
</dbReference>
<keyword evidence="3" id="KW-1185">Reference proteome</keyword>
<reference evidence="3" key="1">
    <citation type="submission" date="2022-10" db="EMBL/GenBank/DDBJ databases">
        <title>Genome assembly of Pristionchus species.</title>
        <authorList>
            <person name="Yoshida K."/>
            <person name="Sommer R.J."/>
        </authorList>
    </citation>
    <scope>NUCLEOTIDE SEQUENCE [LARGE SCALE GENOMIC DNA]</scope>
    <source>
        <strain evidence="3">RS5460</strain>
    </source>
</reference>
<proteinExistence type="predicted"/>
<feature type="signal peptide" evidence="1">
    <location>
        <begin position="1"/>
        <end position="18"/>
    </location>
</feature>
<protein>
    <recommendedName>
        <fullName evidence="4">Secreted protein</fullName>
    </recommendedName>
</protein>
<dbReference type="Proteomes" id="UP001328107">
    <property type="component" value="Unassembled WGS sequence"/>
</dbReference>
<comment type="caution">
    <text evidence="2">The sequence shown here is derived from an EMBL/GenBank/DDBJ whole genome shotgun (WGS) entry which is preliminary data.</text>
</comment>
<gene>
    <name evidence="2" type="ORF">PMAYCL1PPCAC_23481</name>
</gene>
<sequence>SPFPFLPLLFVIFVFSSANFVCEFSDCTVSAVGPSGCLLESGVFANSFFDVRGVVRPFFFLKMFPTSLSNRPDDFFLGDFFFIDTSADRSSGPVMVVESFETSISGF</sequence>
<organism evidence="2 3">
    <name type="scientific">Pristionchus mayeri</name>
    <dbReference type="NCBI Taxonomy" id="1317129"/>
    <lineage>
        <taxon>Eukaryota</taxon>
        <taxon>Metazoa</taxon>
        <taxon>Ecdysozoa</taxon>
        <taxon>Nematoda</taxon>
        <taxon>Chromadorea</taxon>
        <taxon>Rhabditida</taxon>
        <taxon>Rhabditina</taxon>
        <taxon>Diplogasteromorpha</taxon>
        <taxon>Diplogasteroidea</taxon>
        <taxon>Neodiplogasteridae</taxon>
        <taxon>Pristionchus</taxon>
    </lineage>
</organism>
<feature type="non-terminal residue" evidence="2">
    <location>
        <position position="1"/>
    </location>
</feature>
<evidence type="ECO:0000313" key="3">
    <source>
        <dbReference type="Proteomes" id="UP001328107"/>
    </source>
</evidence>
<keyword evidence="1" id="KW-0732">Signal</keyword>
<accession>A0AAN5CY80</accession>
<evidence type="ECO:0000313" key="2">
    <source>
        <dbReference type="EMBL" id="GMR53286.1"/>
    </source>
</evidence>
<evidence type="ECO:0008006" key="4">
    <source>
        <dbReference type="Google" id="ProtNLM"/>
    </source>
</evidence>